<dbReference type="PROSITE" id="PS50977">
    <property type="entry name" value="HTH_TETR_2"/>
    <property type="match status" value="1"/>
</dbReference>
<dbReference type="SUPFAM" id="SSF46689">
    <property type="entry name" value="Homeodomain-like"/>
    <property type="match status" value="1"/>
</dbReference>
<dbReference type="PRINTS" id="PR00455">
    <property type="entry name" value="HTHTETR"/>
</dbReference>
<dbReference type="InterPro" id="IPR036271">
    <property type="entry name" value="Tet_transcr_reg_TetR-rel_C_sf"/>
</dbReference>
<dbReference type="InterPro" id="IPR009057">
    <property type="entry name" value="Homeodomain-like_sf"/>
</dbReference>
<dbReference type="PANTHER" id="PTHR30055">
    <property type="entry name" value="HTH-TYPE TRANSCRIPTIONAL REGULATOR RUTR"/>
    <property type="match status" value="1"/>
</dbReference>
<dbReference type="InterPro" id="IPR023772">
    <property type="entry name" value="DNA-bd_HTH_TetR-type_CS"/>
</dbReference>
<organism evidence="4 5">
    <name type="scientific">Actinomadura livida</name>
    <dbReference type="NCBI Taxonomy" id="79909"/>
    <lineage>
        <taxon>Bacteria</taxon>
        <taxon>Bacillati</taxon>
        <taxon>Actinomycetota</taxon>
        <taxon>Actinomycetes</taxon>
        <taxon>Streptosporangiales</taxon>
        <taxon>Thermomonosporaceae</taxon>
        <taxon>Actinomadura</taxon>
    </lineage>
</organism>
<dbReference type="Gene3D" id="1.10.357.10">
    <property type="entry name" value="Tetracycline Repressor, domain 2"/>
    <property type="match status" value="1"/>
</dbReference>
<dbReference type="InterPro" id="IPR041673">
    <property type="entry name" value="TetR_C_23"/>
</dbReference>
<dbReference type="InterPro" id="IPR050109">
    <property type="entry name" value="HTH-type_TetR-like_transc_reg"/>
</dbReference>
<comment type="caution">
    <text evidence="4">The sequence shown here is derived from an EMBL/GenBank/DDBJ whole genome shotgun (WGS) entry which is preliminary data.</text>
</comment>
<dbReference type="Proteomes" id="UP001501427">
    <property type="component" value="Unassembled WGS sequence"/>
</dbReference>
<dbReference type="SUPFAM" id="SSF48498">
    <property type="entry name" value="Tetracyclin repressor-like, C-terminal domain"/>
    <property type="match status" value="1"/>
</dbReference>
<sequence length="250" mass="28099">MVGRWEVGWRGGLCGGEPDVAAGFRVACVTETKAVKSEQTRRLIVETALRLFRERGYEATTMRAIAKEAGVSVGNAYYYFGSKEELIQAYYDELQEEHVAACRAVLDAETEFAPRLLGVLRARVDTMVPYHEFAGKFFKFAAEPTSPLNPFSAESGPARDSAVAIYREVVEGSDLKIDREFRAELPELLWIYSMGIVLYWVHDSSPGCRKTYLLVERTVPLVNRMVSMSRIPGFKSVTRELVGIIREVRA</sequence>
<dbReference type="InterPro" id="IPR001647">
    <property type="entry name" value="HTH_TetR"/>
</dbReference>
<accession>A0ABP3NX42</accession>
<proteinExistence type="predicted"/>
<keyword evidence="5" id="KW-1185">Reference proteome</keyword>
<dbReference type="PROSITE" id="PS01081">
    <property type="entry name" value="HTH_TETR_1"/>
    <property type="match status" value="1"/>
</dbReference>
<dbReference type="PANTHER" id="PTHR30055:SF146">
    <property type="entry name" value="HTH-TYPE TRANSCRIPTIONAL DUAL REGULATOR CECR"/>
    <property type="match status" value="1"/>
</dbReference>
<evidence type="ECO:0000313" key="5">
    <source>
        <dbReference type="Proteomes" id="UP001501427"/>
    </source>
</evidence>
<feature type="domain" description="HTH tetR-type" evidence="3">
    <location>
        <begin position="38"/>
        <end position="98"/>
    </location>
</feature>
<evidence type="ECO:0000256" key="2">
    <source>
        <dbReference type="PROSITE-ProRule" id="PRU00335"/>
    </source>
</evidence>
<keyword evidence="1 2" id="KW-0238">DNA-binding</keyword>
<evidence type="ECO:0000313" key="4">
    <source>
        <dbReference type="EMBL" id="GAA0553398.1"/>
    </source>
</evidence>
<dbReference type="EMBL" id="BAAAHD010000012">
    <property type="protein sequence ID" value="GAA0553398.1"/>
    <property type="molecule type" value="Genomic_DNA"/>
</dbReference>
<name>A0ABP3NX42_9ACTN</name>
<evidence type="ECO:0000259" key="3">
    <source>
        <dbReference type="PROSITE" id="PS50977"/>
    </source>
</evidence>
<dbReference type="Pfam" id="PF00440">
    <property type="entry name" value="TetR_N"/>
    <property type="match status" value="1"/>
</dbReference>
<reference evidence="5" key="1">
    <citation type="journal article" date="2019" name="Int. J. Syst. Evol. Microbiol.">
        <title>The Global Catalogue of Microorganisms (GCM) 10K type strain sequencing project: providing services to taxonomists for standard genome sequencing and annotation.</title>
        <authorList>
            <consortium name="The Broad Institute Genomics Platform"/>
            <consortium name="The Broad Institute Genome Sequencing Center for Infectious Disease"/>
            <person name="Wu L."/>
            <person name="Ma J."/>
        </authorList>
    </citation>
    <scope>NUCLEOTIDE SEQUENCE [LARGE SCALE GENOMIC DNA]</scope>
    <source>
        <strain evidence="5">JCM 10667</strain>
    </source>
</reference>
<dbReference type="Pfam" id="PF17931">
    <property type="entry name" value="TetR_C_23"/>
    <property type="match status" value="1"/>
</dbReference>
<gene>
    <name evidence="4" type="ORF">GCM10009546_14280</name>
</gene>
<evidence type="ECO:0000256" key="1">
    <source>
        <dbReference type="ARBA" id="ARBA00023125"/>
    </source>
</evidence>
<feature type="DNA-binding region" description="H-T-H motif" evidence="2">
    <location>
        <begin position="61"/>
        <end position="80"/>
    </location>
</feature>
<protein>
    <submittedName>
        <fullName evidence="4">TetR family transcriptional regulator</fullName>
    </submittedName>
</protein>